<reference evidence="2 3" key="1">
    <citation type="submission" date="2014-12" db="EMBL/GenBank/DDBJ databases">
        <title>Genome sequencing of Arthrobacter phenanthrenivorans SWC37.</title>
        <authorList>
            <person name="Tan P.W."/>
            <person name="Chan K.-G."/>
        </authorList>
    </citation>
    <scope>NUCLEOTIDE SEQUENCE [LARGE SCALE GENOMIC DNA]</scope>
    <source>
        <strain evidence="2 3">SWC37</strain>
    </source>
</reference>
<evidence type="ECO:0000313" key="3">
    <source>
        <dbReference type="Proteomes" id="UP000031196"/>
    </source>
</evidence>
<feature type="domain" description="DinB-like" evidence="1">
    <location>
        <begin position="15"/>
        <end position="158"/>
    </location>
</feature>
<name>A0A0B4DU37_PSEPS</name>
<comment type="caution">
    <text evidence="2">The sequence shown here is derived from an EMBL/GenBank/DDBJ whole genome shotgun (WGS) entry which is preliminary data.</text>
</comment>
<gene>
    <name evidence="2" type="ORF">RM50_06860</name>
</gene>
<dbReference type="Pfam" id="PF12867">
    <property type="entry name" value="DinB_2"/>
    <property type="match status" value="1"/>
</dbReference>
<dbReference type="OrthoDB" id="2363925at2"/>
<dbReference type="SUPFAM" id="SSF109854">
    <property type="entry name" value="DinB/YfiT-like putative metalloenzymes"/>
    <property type="match status" value="1"/>
</dbReference>
<accession>A0A0B4DU37</accession>
<dbReference type="Gene3D" id="1.20.120.450">
    <property type="entry name" value="dinb family like domain"/>
    <property type="match status" value="1"/>
</dbReference>
<evidence type="ECO:0000259" key="1">
    <source>
        <dbReference type="Pfam" id="PF12867"/>
    </source>
</evidence>
<evidence type="ECO:0000313" key="2">
    <source>
        <dbReference type="EMBL" id="KIC67975.1"/>
    </source>
</evidence>
<dbReference type="InterPro" id="IPR024775">
    <property type="entry name" value="DinB-like"/>
</dbReference>
<protein>
    <submittedName>
        <fullName evidence="2">Chorismate synthase</fullName>
    </submittedName>
</protein>
<dbReference type="Proteomes" id="UP000031196">
    <property type="component" value="Unassembled WGS sequence"/>
</dbReference>
<sequence length="174" mass="18408">MHSKELLQEAFGRLPGLVAQILDGLNDADLHRRPSGNGNSIAWLVWHLGRVEDAQVASAAGLEQVWTAEAFVSRFGLPLAASDTGYGHSSGQVDAVRASGDLLVQYYRAVHRQTAEFLDSVDDSGLDRVVDTHWDPPVTLGVRLVSILGDCLQHAGQAAYAKGLRAGPAAAGGA</sequence>
<dbReference type="RefSeq" id="WP_043451128.1">
    <property type="nucleotide sequence ID" value="NZ_JWTB01000012.1"/>
</dbReference>
<dbReference type="AlphaFoldDB" id="A0A0B4DU37"/>
<dbReference type="EMBL" id="JWTB01000012">
    <property type="protein sequence ID" value="KIC67975.1"/>
    <property type="molecule type" value="Genomic_DNA"/>
</dbReference>
<dbReference type="NCBIfam" id="NF047843">
    <property type="entry name" value="MST_Rv0443"/>
    <property type="match status" value="1"/>
</dbReference>
<dbReference type="InterPro" id="IPR034660">
    <property type="entry name" value="DinB/YfiT-like"/>
</dbReference>
<proteinExistence type="predicted"/>
<organism evidence="2 3">
    <name type="scientific">Pseudarthrobacter phenanthrenivorans</name>
    <name type="common">Arthrobacter phenanthrenivorans</name>
    <dbReference type="NCBI Taxonomy" id="361575"/>
    <lineage>
        <taxon>Bacteria</taxon>
        <taxon>Bacillati</taxon>
        <taxon>Actinomycetota</taxon>
        <taxon>Actinomycetes</taxon>
        <taxon>Micrococcales</taxon>
        <taxon>Micrococcaceae</taxon>
        <taxon>Pseudarthrobacter</taxon>
    </lineage>
</organism>